<gene>
    <name evidence="3" type="ORF">XM38_048660</name>
</gene>
<name>A0A1Z3HUF2_9CYAN</name>
<dbReference type="InterPro" id="IPR027275">
    <property type="entry name" value="PRC-brl_dom"/>
</dbReference>
<evidence type="ECO:0000313" key="4">
    <source>
        <dbReference type="Proteomes" id="UP000191901"/>
    </source>
</evidence>
<keyword evidence="4" id="KW-1185">Reference proteome</keyword>
<dbReference type="Proteomes" id="UP000191901">
    <property type="component" value="Chromosome"/>
</dbReference>
<feature type="domain" description="PRC-barrel" evidence="2">
    <location>
        <begin position="10"/>
        <end position="80"/>
    </location>
</feature>
<feature type="compositionally biased region" description="Acidic residues" evidence="1">
    <location>
        <begin position="261"/>
        <end position="270"/>
    </location>
</feature>
<evidence type="ECO:0000313" key="3">
    <source>
        <dbReference type="EMBL" id="ASC73892.1"/>
    </source>
</evidence>
<accession>A0A1Z3HUF2</accession>
<feature type="region of interest" description="Disordered" evidence="1">
    <location>
        <begin position="229"/>
        <end position="270"/>
    </location>
</feature>
<dbReference type="OrthoDB" id="528625at2"/>
<dbReference type="Gene3D" id="2.30.30.240">
    <property type="entry name" value="PRC-barrel domain"/>
    <property type="match status" value="1"/>
</dbReference>
<dbReference type="KEGG" id="hhg:XM38_048660"/>
<feature type="compositionally biased region" description="Basic and acidic residues" evidence="1">
    <location>
        <begin position="238"/>
        <end position="254"/>
    </location>
</feature>
<dbReference type="EMBL" id="CP021983">
    <property type="protein sequence ID" value="ASC73892.1"/>
    <property type="molecule type" value="Genomic_DNA"/>
</dbReference>
<evidence type="ECO:0000256" key="1">
    <source>
        <dbReference type="SAM" id="MobiDB-lite"/>
    </source>
</evidence>
<dbReference type="SUPFAM" id="SSF50346">
    <property type="entry name" value="PRC-barrel domain"/>
    <property type="match status" value="2"/>
</dbReference>
<dbReference type="PANTHER" id="PTHR36740">
    <property type="entry name" value="PRC DOMAIN-CONTAINING PROTEIN"/>
    <property type="match status" value="1"/>
</dbReference>
<reference evidence="3 4" key="1">
    <citation type="journal article" date="2016" name="Biochim. Biophys. Acta">
        <title>Characterization of red-shifted phycobilisomes isolated from the chlorophyll f-containing cyanobacterium Halomicronema hongdechloris.</title>
        <authorList>
            <person name="Li Y."/>
            <person name="Lin Y."/>
            <person name="Garvey C.J."/>
            <person name="Birch D."/>
            <person name="Corkery R.W."/>
            <person name="Loughlin P.C."/>
            <person name="Scheer H."/>
            <person name="Willows R.D."/>
            <person name="Chen M."/>
        </authorList>
    </citation>
    <scope>NUCLEOTIDE SEQUENCE [LARGE SCALE GENOMIC DNA]</scope>
    <source>
        <strain evidence="3 4">C2206</strain>
    </source>
</reference>
<protein>
    <recommendedName>
        <fullName evidence="2">PRC-barrel domain-containing protein</fullName>
    </recommendedName>
</protein>
<dbReference type="PANTHER" id="PTHR36740:SF1">
    <property type="entry name" value="PRC-BARREL DOMAIN-CONTAINING PROTEIN"/>
    <property type="match status" value="1"/>
</dbReference>
<dbReference type="Pfam" id="PF05239">
    <property type="entry name" value="PRC"/>
    <property type="match status" value="1"/>
</dbReference>
<organism evidence="3 4">
    <name type="scientific">Halomicronema hongdechloris C2206</name>
    <dbReference type="NCBI Taxonomy" id="1641165"/>
    <lineage>
        <taxon>Bacteria</taxon>
        <taxon>Bacillati</taxon>
        <taxon>Cyanobacteriota</taxon>
        <taxon>Cyanophyceae</taxon>
        <taxon>Nodosilineales</taxon>
        <taxon>Nodosilineaceae</taxon>
        <taxon>Halomicronema</taxon>
    </lineage>
</organism>
<dbReference type="AlphaFoldDB" id="A0A1Z3HUF2"/>
<dbReference type="InterPro" id="IPR011033">
    <property type="entry name" value="PRC_barrel-like_sf"/>
</dbReference>
<proteinExistence type="predicted"/>
<dbReference type="RefSeq" id="WP_088431199.1">
    <property type="nucleotide sequence ID" value="NZ_CP021983.2"/>
</dbReference>
<evidence type="ECO:0000259" key="2">
    <source>
        <dbReference type="Pfam" id="PF05239"/>
    </source>
</evidence>
<sequence>MSPSDTATIKHSELLNRLVINIDTTEEVGRVAQLLVDTAVHQVEGLVCKAGFLGRERQAFGWVQVESIGPDSVVVKPGTEFASRRLDDAIAMTTQEVWSDTGERVGHLVDYCIELNTGAITLYLFAGEGLRGLTEGIYALSPRGVVSAGRKRIMVQDARIEDAELFSEGLSQRAAGAASFLQKDYSQTQQDFESVVDKSQALAEQLQQQTRRFADQTRQQLGQVWGQFQERASQGRDQLQDRSASKDDDGKTIEVDSFEVWPDEDEEKTP</sequence>